<organism evidence="2 3">
    <name type="scientific">Ectopseudomonas oleovorans</name>
    <name type="common">Pseudomonas oleovorans</name>
    <dbReference type="NCBI Taxonomy" id="301"/>
    <lineage>
        <taxon>Bacteria</taxon>
        <taxon>Pseudomonadati</taxon>
        <taxon>Pseudomonadota</taxon>
        <taxon>Gammaproteobacteria</taxon>
        <taxon>Pseudomonadales</taxon>
        <taxon>Pseudomonadaceae</taxon>
        <taxon>Ectopseudomonas</taxon>
    </lineage>
</organism>
<dbReference type="Proteomes" id="UP000272833">
    <property type="component" value="Unassembled WGS sequence"/>
</dbReference>
<evidence type="ECO:0000313" key="2">
    <source>
        <dbReference type="EMBL" id="RRW36239.1"/>
    </source>
</evidence>
<gene>
    <name evidence="2" type="ORF">EGJ44_11005</name>
</gene>
<sequence>MPAGRISPSPKSRTLHSRRHADTSANIVACSKRLIRLRQSILKAVFAKPVPSTLEWSRIESLFVAAGARAIEGNGSRVRFELNGVVGTFHRPHHDKEAKPYQVRDARAFLEQAGVTP</sequence>
<dbReference type="Pfam" id="PF07927">
    <property type="entry name" value="HicA_toxin"/>
    <property type="match status" value="1"/>
</dbReference>
<dbReference type="EMBL" id="RHRS01000024">
    <property type="protein sequence ID" value="RRW36239.1"/>
    <property type="molecule type" value="Genomic_DNA"/>
</dbReference>
<comment type="caution">
    <text evidence="2">The sequence shown here is derived from an EMBL/GenBank/DDBJ whole genome shotgun (WGS) entry which is preliminary data.</text>
</comment>
<evidence type="ECO:0000313" key="3">
    <source>
        <dbReference type="Proteomes" id="UP000272833"/>
    </source>
</evidence>
<proteinExistence type="predicted"/>
<protein>
    <submittedName>
        <fullName evidence="2">Type II toxin-antitoxin system HicA family toxin</fullName>
    </submittedName>
</protein>
<dbReference type="InterPro" id="IPR012933">
    <property type="entry name" value="HicA_mRNA_interferase"/>
</dbReference>
<dbReference type="AlphaFoldDB" id="A0A2S7FGJ1"/>
<evidence type="ECO:0000256" key="1">
    <source>
        <dbReference type="SAM" id="MobiDB-lite"/>
    </source>
</evidence>
<name>A0A2S7FGJ1_ECTOL</name>
<dbReference type="GO" id="GO:0003729">
    <property type="term" value="F:mRNA binding"/>
    <property type="evidence" value="ECO:0007669"/>
    <property type="project" value="InterPro"/>
</dbReference>
<feature type="region of interest" description="Disordered" evidence="1">
    <location>
        <begin position="1"/>
        <end position="22"/>
    </location>
</feature>
<reference evidence="2 3" key="1">
    <citation type="submission" date="2018-10" db="EMBL/GenBank/DDBJ databases">
        <title>Transmission dynamics of multidrug resistant bacteria on intensive care unit surfaces.</title>
        <authorList>
            <person name="D'Souza A.W."/>
            <person name="Potter R.F."/>
            <person name="Wallace M."/>
            <person name="Shupe A."/>
            <person name="Patel S."/>
            <person name="Sun S."/>
            <person name="Gul D."/>
            <person name="Kwon J.H."/>
            <person name="Andleeb S."/>
            <person name="Burnham C.-A.D."/>
            <person name="Dantas G."/>
        </authorList>
    </citation>
    <scope>NUCLEOTIDE SEQUENCE [LARGE SCALE GENOMIC DNA]</scope>
    <source>
        <strain evidence="2 3">PO_271</strain>
    </source>
</reference>
<accession>A0A3R8W0X7</accession>
<accession>A0A2S7FGJ1</accession>